<feature type="chain" id="PRO_5021781353" description="Cytochrome c domain-containing protein" evidence="7">
    <location>
        <begin position="29"/>
        <end position="389"/>
    </location>
</feature>
<dbReference type="EMBL" id="BJYT01000043">
    <property type="protein sequence ID" value="GEO12171.1"/>
    <property type="molecule type" value="Genomic_DNA"/>
</dbReference>
<dbReference type="GO" id="GO:0020037">
    <property type="term" value="F:heme binding"/>
    <property type="evidence" value="ECO:0007669"/>
    <property type="project" value="InterPro"/>
</dbReference>
<organism evidence="9 10">
    <name type="scientific">Segetibacter aerophilus</name>
    <dbReference type="NCBI Taxonomy" id="670293"/>
    <lineage>
        <taxon>Bacteria</taxon>
        <taxon>Pseudomonadati</taxon>
        <taxon>Bacteroidota</taxon>
        <taxon>Chitinophagia</taxon>
        <taxon>Chitinophagales</taxon>
        <taxon>Chitinophagaceae</taxon>
        <taxon>Segetibacter</taxon>
    </lineage>
</organism>
<keyword evidence="6" id="KW-0472">Membrane</keyword>
<dbReference type="RefSeq" id="WP_147206295.1">
    <property type="nucleotide sequence ID" value="NZ_BJYT01000043.1"/>
</dbReference>
<feature type="transmembrane region" description="Helical" evidence="6">
    <location>
        <begin position="85"/>
        <end position="108"/>
    </location>
</feature>
<keyword evidence="7" id="KW-0732">Signal</keyword>
<evidence type="ECO:0000256" key="1">
    <source>
        <dbReference type="ARBA" id="ARBA00022617"/>
    </source>
</evidence>
<dbReference type="InterPro" id="IPR050597">
    <property type="entry name" value="Cytochrome_c_Oxidase_Subunit"/>
</dbReference>
<accession>A0A512BJN0</accession>
<dbReference type="PANTHER" id="PTHR33751">
    <property type="entry name" value="CBB3-TYPE CYTOCHROME C OXIDASE SUBUNIT FIXP"/>
    <property type="match status" value="1"/>
</dbReference>
<dbReference type="Proteomes" id="UP000321513">
    <property type="component" value="Unassembled WGS sequence"/>
</dbReference>
<dbReference type="GO" id="GO:0046872">
    <property type="term" value="F:metal ion binding"/>
    <property type="evidence" value="ECO:0007669"/>
    <property type="project" value="UniProtKB-KW"/>
</dbReference>
<keyword evidence="3 4" id="KW-0408">Iron</keyword>
<dbReference type="Gene3D" id="6.10.280.130">
    <property type="match status" value="1"/>
</dbReference>
<keyword evidence="6" id="KW-1133">Transmembrane helix</keyword>
<keyword evidence="2 4" id="KW-0479">Metal-binding</keyword>
<evidence type="ECO:0000256" key="7">
    <source>
        <dbReference type="SAM" id="SignalP"/>
    </source>
</evidence>
<feature type="transmembrane region" description="Helical" evidence="6">
    <location>
        <begin position="128"/>
        <end position="147"/>
    </location>
</feature>
<dbReference type="OrthoDB" id="9811281at2"/>
<reference evidence="9 10" key="1">
    <citation type="submission" date="2019-07" db="EMBL/GenBank/DDBJ databases">
        <title>Whole genome shotgun sequence of Segetibacter aerophilus NBRC 106135.</title>
        <authorList>
            <person name="Hosoyama A."/>
            <person name="Uohara A."/>
            <person name="Ohji S."/>
            <person name="Ichikawa N."/>
        </authorList>
    </citation>
    <scope>NUCLEOTIDE SEQUENCE [LARGE SCALE GENOMIC DNA]</scope>
    <source>
        <strain evidence="9 10">NBRC 106135</strain>
    </source>
</reference>
<comment type="caution">
    <text evidence="9">The sequence shown here is derived from an EMBL/GenBank/DDBJ whole genome shotgun (WGS) entry which is preliminary data.</text>
</comment>
<evidence type="ECO:0000256" key="3">
    <source>
        <dbReference type="ARBA" id="ARBA00023004"/>
    </source>
</evidence>
<evidence type="ECO:0000259" key="8">
    <source>
        <dbReference type="PROSITE" id="PS51007"/>
    </source>
</evidence>
<dbReference type="AlphaFoldDB" id="A0A512BJN0"/>
<feature type="signal peptide" evidence="7">
    <location>
        <begin position="1"/>
        <end position="28"/>
    </location>
</feature>
<dbReference type="InterPro" id="IPR036909">
    <property type="entry name" value="Cyt_c-like_dom_sf"/>
</dbReference>
<dbReference type="InterPro" id="IPR032858">
    <property type="entry name" value="CcoP_N"/>
</dbReference>
<dbReference type="PANTHER" id="PTHR33751:SF1">
    <property type="entry name" value="CBB3-TYPE CYTOCHROME C OXIDASE SUBUNIT FIXP"/>
    <property type="match status" value="1"/>
</dbReference>
<evidence type="ECO:0000313" key="9">
    <source>
        <dbReference type="EMBL" id="GEO12171.1"/>
    </source>
</evidence>
<dbReference type="Pfam" id="PF13442">
    <property type="entry name" value="Cytochrome_CBB3"/>
    <property type="match status" value="1"/>
</dbReference>
<dbReference type="InterPro" id="IPR038414">
    <property type="entry name" value="CcoP_N_sf"/>
</dbReference>
<feature type="domain" description="Cytochrome c" evidence="8">
    <location>
        <begin position="274"/>
        <end position="353"/>
    </location>
</feature>
<dbReference type="Gene3D" id="1.10.760.10">
    <property type="entry name" value="Cytochrome c-like domain"/>
    <property type="match status" value="1"/>
</dbReference>
<feature type="transmembrane region" description="Helical" evidence="6">
    <location>
        <begin position="41"/>
        <end position="64"/>
    </location>
</feature>
<feature type="region of interest" description="Disordered" evidence="5">
    <location>
        <begin position="354"/>
        <end position="389"/>
    </location>
</feature>
<sequence length="389" mass="42597">MKIPVKKQWFKGALIAGLLAVSNVTAFAADASKPSELNNSLAIVLLIVIVGLLLVIGMLAYVVVTAGELYVERLKEKQKEEASTALKVLGMIALCMISGSVFAADVPAADATKEVVITTIGGLSKTTFYSLITVLALELVVLFTLLFQLKTFLAKDKPVLEVEEVEAKAPWWITTWNKMNSFKPEAEVTDTGHNYDGIKELDNNLPKWWLYGFYACIVFAFVYIYRFHVSHSGPSSLQEFQTEMAKADIEKEEYLKSSASKVDENTVTLLTDASALAEGKKLFGASCSPCHGAEGQGVVGPNLTDDYWLHKGGIKDVFKTIKYGVQEKGMKAWKNDFSPIQLAQIASYIKSLQGTKPAGAKEPQGDLFTEDQKSTTDTTKTAEQKLVVK</sequence>
<feature type="transmembrane region" description="Helical" evidence="6">
    <location>
        <begin position="208"/>
        <end position="225"/>
    </location>
</feature>
<proteinExistence type="predicted"/>
<keyword evidence="1 4" id="KW-0349">Heme</keyword>
<evidence type="ECO:0000256" key="6">
    <source>
        <dbReference type="SAM" id="Phobius"/>
    </source>
</evidence>
<dbReference type="GO" id="GO:0009055">
    <property type="term" value="F:electron transfer activity"/>
    <property type="evidence" value="ECO:0007669"/>
    <property type="project" value="InterPro"/>
</dbReference>
<gene>
    <name evidence="9" type="ORF">SAE01_46670</name>
</gene>
<dbReference type="PROSITE" id="PS51007">
    <property type="entry name" value="CYTC"/>
    <property type="match status" value="1"/>
</dbReference>
<evidence type="ECO:0000256" key="2">
    <source>
        <dbReference type="ARBA" id="ARBA00022723"/>
    </source>
</evidence>
<evidence type="ECO:0000256" key="4">
    <source>
        <dbReference type="PROSITE-ProRule" id="PRU00433"/>
    </source>
</evidence>
<dbReference type="SUPFAM" id="SSF46626">
    <property type="entry name" value="Cytochrome c"/>
    <property type="match status" value="1"/>
</dbReference>
<dbReference type="InterPro" id="IPR009056">
    <property type="entry name" value="Cyt_c-like_dom"/>
</dbReference>
<keyword evidence="6" id="KW-0812">Transmembrane</keyword>
<evidence type="ECO:0000313" key="10">
    <source>
        <dbReference type="Proteomes" id="UP000321513"/>
    </source>
</evidence>
<dbReference type="Pfam" id="PF14715">
    <property type="entry name" value="FixP_N"/>
    <property type="match status" value="1"/>
</dbReference>
<protein>
    <recommendedName>
        <fullName evidence="8">Cytochrome c domain-containing protein</fullName>
    </recommendedName>
</protein>
<name>A0A512BJN0_9BACT</name>
<evidence type="ECO:0000256" key="5">
    <source>
        <dbReference type="SAM" id="MobiDB-lite"/>
    </source>
</evidence>
<keyword evidence="10" id="KW-1185">Reference proteome</keyword>